<feature type="region of interest" description="Disordered" evidence="7">
    <location>
        <begin position="687"/>
        <end position="745"/>
    </location>
</feature>
<evidence type="ECO:0000256" key="4">
    <source>
        <dbReference type="ARBA" id="ARBA00022989"/>
    </source>
</evidence>
<dbReference type="EMBL" id="HBFC01018034">
    <property type="protein sequence ID" value="CAD8708069.1"/>
    <property type="molecule type" value="Transcribed_RNA"/>
</dbReference>
<dbReference type="PANTHER" id="PTHR11920:SF335">
    <property type="entry name" value="GUANYLATE CYCLASE"/>
    <property type="match status" value="1"/>
</dbReference>
<keyword evidence="6" id="KW-0456">Lyase</keyword>
<dbReference type="SMART" id="SM00044">
    <property type="entry name" value="CYCc"/>
    <property type="match status" value="2"/>
</dbReference>
<dbReference type="GO" id="GO:0000166">
    <property type="term" value="F:nucleotide binding"/>
    <property type="evidence" value="ECO:0007669"/>
    <property type="project" value="UniProtKB-KW"/>
</dbReference>
<dbReference type="SUPFAM" id="SSF55073">
    <property type="entry name" value="Nucleotide cyclase"/>
    <property type="match status" value="2"/>
</dbReference>
<evidence type="ECO:0000256" key="6">
    <source>
        <dbReference type="ARBA" id="ARBA00023239"/>
    </source>
</evidence>
<feature type="region of interest" description="Disordered" evidence="7">
    <location>
        <begin position="1167"/>
        <end position="1198"/>
    </location>
</feature>
<feature type="transmembrane region" description="Helical" evidence="8">
    <location>
        <begin position="64"/>
        <end position="81"/>
    </location>
</feature>
<evidence type="ECO:0000256" key="5">
    <source>
        <dbReference type="ARBA" id="ARBA00023136"/>
    </source>
</evidence>
<feature type="transmembrane region" description="Helical" evidence="8">
    <location>
        <begin position="897"/>
        <end position="918"/>
    </location>
</feature>
<sequence length="1338" mass="143526">MHPQSLETVKSITIAVLIGFIVIADTAFDVSYSGHAAVEALFVVVVALLCCLPPMLVSSPTATVASASLVVLMHLIFTISVDSGRRSFASKGAPRLLLMVVAAWLASMLAVRRRRNARSHFTSMTLLAKEEGRADWVLGLMLPHSVIDLLKSGADHCAATFDEVSVLFVEIVDFDSTCQRLPAADLVELLNFVFTVFDTALETFGPQVYKVETVGAVYVVSAGVPEPNPDHCKTLALLALSLNDKLDEALNNRPQLPRVRIKMGLQSGSVVGGVIGIKHPRYRLFGDIVNTAARMETRSDPGRLHVAAEAAEILKRSGLFRMTDRGESAVKGKGIMRTHFVDRLEIAADAMAAETSKVTNALACASHPTLPGWPAPSSPKKKSRERWCKLKVLCRHDLLGAMVQTKQDDLMRDREGSHFKSNNYMFDQWVGHDDVTGDGAGAGEEGGSDADESKEEAMLVTKSSASASNGGDFRDSDDTNERGEGCVDVGDVRVLINTDSEPGACLELPINARKIDDKGDTLGLLDVLTRTSSIGFCPAVMPRGGIADTQGATEDESSQTVPSAVPDAPRGPRLSMRATSMPPAHGSQGAGEDEASQRVPSAAPDAPRGPRVSYRATSMPPDHAYSSSKKHDALAWTGSGYSPRHVSPEEVAASRCHARLALQRQTTRIKRLAVSAHRVVTRDFRSRSAHLRANPSSRSSSIASDPPIRLHQMNRTSSSVTNSSIGSSTSGGFGPDRTSDNEHMEQSTWTLQFIHAEIEQEYSALTWGARRKSLRRVVPLAAAVATATTLWTIRAPNIDGNGVAMSAFADVTTSVWVATSLTVLTAGWVMLAPLSMSTTARGGRQLDNLVPLNNKEELGNSGGGDGDTKSSTRVRRSLRFTYDSLFRWLRGANLQHVLGGLIVALSANYVWAAVDAFAARRAEVHALVLLSAFAASFVFLASAATAVVPTVAAVVAVYATIVIARGTTYGGDEANCLLSVREAASLITLMTCSGMSMCAIARWEECRSRDNFVKEFRRRCEQRRWAALISNMLPPAVVNVLHKKSNIIASRRRTRDGKDNKVSGKVDAADAAGDAEADEDELGATKLAWNLPHTCIFQSDIVGFTSLTQRIKPCELVAMLHALFAAYDKICTKHQVQKIETIGDAYLAATGCTPSPEARVSQFSVEGLDSSDREGEGETGGSPDGVGSSKSSATPDAFSTSVISNTEEASVASSSDVCRLARMALDVQALMAEYRAPDGSPLVVRVGLHYGDTVGGVVGEKMLRYHLFGPALEGVTRMEQSCEEGGVRCSQVFAEVLRMHASPGEFNLEFAEEVEMEDGRMCASYTLSTPLTPVRGGA</sequence>
<comment type="subcellular location">
    <subcellularLocation>
        <location evidence="1">Membrane</location>
    </subcellularLocation>
</comment>
<feature type="transmembrane region" description="Helical" evidence="8">
    <location>
        <begin position="924"/>
        <end position="944"/>
    </location>
</feature>
<dbReference type="InterPro" id="IPR029787">
    <property type="entry name" value="Nucleotide_cyclase"/>
</dbReference>
<feature type="compositionally biased region" description="Low complexity" evidence="7">
    <location>
        <begin position="716"/>
        <end position="728"/>
    </location>
</feature>
<organism evidence="10">
    <name type="scientific">Mantoniella antarctica</name>
    <dbReference type="NCBI Taxonomy" id="81844"/>
    <lineage>
        <taxon>Eukaryota</taxon>
        <taxon>Viridiplantae</taxon>
        <taxon>Chlorophyta</taxon>
        <taxon>Mamiellophyceae</taxon>
        <taxon>Mamiellales</taxon>
        <taxon>Mamiellaceae</taxon>
        <taxon>Mantoniella</taxon>
    </lineage>
</organism>
<evidence type="ECO:0000256" key="8">
    <source>
        <dbReference type="SAM" id="Phobius"/>
    </source>
</evidence>
<dbReference type="GO" id="GO:0004016">
    <property type="term" value="F:adenylate cyclase activity"/>
    <property type="evidence" value="ECO:0007669"/>
    <property type="project" value="TreeGrafter"/>
</dbReference>
<dbReference type="CDD" id="cd07302">
    <property type="entry name" value="CHD"/>
    <property type="match status" value="2"/>
</dbReference>
<keyword evidence="3" id="KW-0547">Nucleotide-binding</keyword>
<feature type="compositionally biased region" description="Basic and acidic residues" evidence="7">
    <location>
        <begin position="1056"/>
        <end position="1068"/>
    </location>
</feature>
<evidence type="ECO:0000256" key="1">
    <source>
        <dbReference type="ARBA" id="ARBA00004370"/>
    </source>
</evidence>
<feature type="compositionally biased region" description="Polar residues" evidence="7">
    <location>
        <begin position="1188"/>
        <end position="1198"/>
    </location>
</feature>
<keyword evidence="5 8" id="KW-0472">Membrane</keyword>
<feature type="transmembrane region" description="Helical" evidence="8">
    <location>
        <begin position="93"/>
        <end position="111"/>
    </location>
</feature>
<accession>A0A7S0SK46</accession>
<feature type="transmembrane region" description="Helical" evidence="8">
    <location>
        <begin position="12"/>
        <end position="30"/>
    </location>
</feature>
<dbReference type="PANTHER" id="PTHR11920">
    <property type="entry name" value="GUANYLYL CYCLASE"/>
    <property type="match status" value="1"/>
</dbReference>
<name>A0A7S0SK46_9CHLO</name>
<dbReference type="InterPro" id="IPR050401">
    <property type="entry name" value="Cyclic_nucleotide_synthase"/>
</dbReference>
<feature type="transmembrane region" description="Helical" evidence="8">
    <location>
        <begin position="36"/>
        <end position="57"/>
    </location>
</feature>
<evidence type="ECO:0000259" key="9">
    <source>
        <dbReference type="PROSITE" id="PS50125"/>
    </source>
</evidence>
<dbReference type="GO" id="GO:0007168">
    <property type="term" value="P:receptor guanylyl cyclase signaling pathway"/>
    <property type="evidence" value="ECO:0007669"/>
    <property type="project" value="TreeGrafter"/>
</dbReference>
<evidence type="ECO:0000256" key="2">
    <source>
        <dbReference type="ARBA" id="ARBA00022692"/>
    </source>
</evidence>
<dbReference type="Pfam" id="PF00211">
    <property type="entry name" value="Guanylate_cyc"/>
    <property type="match status" value="3"/>
</dbReference>
<evidence type="ECO:0000256" key="7">
    <source>
        <dbReference type="SAM" id="MobiDB-lite"/>
    </source>
</evidence>
<dbReference type="GO" id="GO:0035556">
    <property type="term" value="P:intracellular signal transduction"/>
    <property type="evidence" value="ECO:0007669"/>
    <property type="project" value="InterPro"/>
</dbReference>
<reference evidence="10" key="1">
    <citation type="submission" date="2021-01" db="EMBL/GenBank/DDBJ databases">
        <authorList>
            <person name="Corre E."/>
            <person name="Pelletier E."/>
            <person name="Niang G."/>
            <person name="Scheremetjew M."/>
            <person name="Finn R."/>
            <person name="Kale V."/>
            <person name="Holt S."/>
            <person name="Cochrane G."/>
            <person name="Meng A."/>
            <person name="Brown T."/>
            <person name="Cohen L."/>
        </authorList>
    </citation>
    <scope>NUCLEOTIDE SEQUENCE</scope>
    <source>
        <strain evidence="10">SL-175</strain>
    </source>
</reference>
<proteinExistence type="predicted"/>
<evidence type="ECO:0000256" key="3">
    <source>
        <dbReference type="ARBA" id="ARBA00022741"/>
    </source>
</evidence>
<keyword evidence="4 8" id="KW-1133">Transmembrane helix</keyword>
<dbReference type="GO" id="GO:0001653">
    <property type="term" value="F:peptide receptor activity"/>
    <property type="evidence" value="ECO:0007669"/>
    <property type="project" value="TreeGrafter"/>
</dbReference>
<keyword evidence="2 8" id="KW-0812">Transmembrane</keyword>
<feature type="region of interest" description="Disordered" evidence="7">
    <location>
        <begin position="539"/>
        <end position="627"/>
    </location>
</feature>
<gene>
    <name evidence="10" type="ORF">MANT1106_LOCUS10752</name>
</gene>
<evidence type="ECO:0000313" key="10">
    <source>
        <dbReference type="EMBL" id="CAD8708069.1"/>
    </source>
</evidence>
<protein>
    <recommendedName>
        <fullName evidence="9">Guanylate cyclase domain-containing protein</fullName>
    </recommendedName>
</protein>
<feature type="region of interest" description="Disordered" evidence="7">
    <location>
        <begin position="435"/>
        <end position="485"/>
    </location>
</feature>
<feature type="compositionally biased region" description="Basic and acidic residues" evidence="7">
    <location>
        <begin position="472"/>
        <end position="485"/>
    </location>
</feature>
<dbReference type="GO" id="GO:0004383">
    <property type="term" value="F:guanylate cyclase activity"/>
    <property type="evidence" value="ECO:0007669"/>
    <property type="project" value="TreeGrafter"/>
</dbReference>
<feature type="domain" description="Guanylate cyclase" evidence="9">
    <location>
        <begin position="1095"/>
        <end position="1279"/>
    </location>
</feature>
<dbReference type="InterPro" id="IPR001054">
    <property type="entry name" value="A/G_cyclase"/>
</dbReference>
<dbReference type="Gene3D" id="3.30.70.1230">
    <property type="entry name" value="Nucleotide cyclase"/>
    <property type="match status" value="2"/>
</dbReference>
<feature type="region of interest" description="Disordered" evidence="7">
    <location>
        <begin position="1052"/>
        <end position="1075"/>
    </location>
</feature>
<dbReference type="PROSITE" id="PS50125">
    <property type="entry name" value="GUANYLATE_CYCLASE_2"/>
    <property type="match status" value="2"/>
</dbReference>
<feature type="compositionally biased region" description="Low complexity" evidence="7">
    <location>
        <begin position="692"/>
        <end position="709"/>
    </location>
</feature>
<dbReference type="GO" id="GO:0005886">
    <property type="term" value="C:plasma membrane"/>
    <property type="evidence" value="ECO:0007669"/>
    <property type="project" value="TreeGrafter"/>
</dbReference>
<feature type="domain" description="Guanylate cyclase" evidence="9">
    <location>
        <begin position="165"/>
        <end position="296"/>
    </location>
</feature>